<dbReference type="RefSeq" id="WP_163772115.1">
    <property type="nucleotide sequence ID" value="NZ_JAAGXA010000006.1"/>
</dbReference>
<organism evidence="4 5">
    <name type="scientific">Nocardioides zeae</name>
    <dbReference type="NCBI Taxonomy" id="1457234"/>
    <lineage>
        <taxon>Bacteria</taxon>
        <taxon>Bacillati</taxon>
        <taxon>Actinomycetota</taxon>
        <taxon>Actinomycetes</taxon>
        <taxon>Propionibacteriales</taxon>
        <taxon>Nocardioidaceae</taxon>
        <taxon>Nocardioides</taxon>
    </lineage>
</organism>
<evidence type="ECO:0000313" key="4">
    <source>
        <dbReference type="EMBL" id="NEN78556.1"/>
    </source>
</evidence>
<name>A0A6P0HJ18_9ACTN</name>
<dbReference type="PANTHER" id="PTHR43046">
    <property type="entry name" value="GDP-MANNOSE MANNOSYL HYDROLASE"/>
    <property type="match status" value="1"/>
</dbReference>
<dbReference type="PROSITE" id="PS00893">
    <property type="entry name" value="NUDIX_BOX"/>
    <property type="match status" value="1"/>
</dbReference>
<comment type="cofactor">
    <cofactor evidence="1">
        <name>Mg(2+)</name>
        <dbReference type="ChEBI" id="CHEBI:18420"/>
    </cofactor>
</comment>
<dbReference type="Pfam" id="PF00293">
    <property type="entry name" value="NUDIX"/>
    <property type="match status" value="1"/>
</dbReference>
<evidence type="ECO:0000256" key="2">
    <source>
        <dbReference type="ARBA" id="ARBA00022801"/>
    </source>
</evidence>
<evidence type="ECO:0000313" key="5">
    <source>
        <dbReference type="Proteomes" id="UP000468687"/>
    </source>
</evidence>
<dbReference type="Gene3D" id="3.90.79.10">
    <property type="entry name" value="Nucleoside Triphosphate Pyrophosphohydrolase"/>
    <property type="match status" value="1"/>
</dbReference>
<sequence length="183" mass="19062">MTTSAPDTVRGRFAVVPAAYVVCVRPGAPGGSGAVEVLLQLRSGTGFMDDHWAAGAAGHVEKGETAPDAARREAAEELGIDPELVFLTTMQRRAPGPDVSPAIDERVDFFFAAPAWTGEPRVMEGAKCADLRWFALDALPDPVVPHELTVLQALAASPAGTDVEALATVGAGLAPYTTFGFDS</sequence>
<comment type="caution">
    <text evidence="4">The sequence shown here is derived from an EMBL/GenBank/DDBJ whole genome shotgun (WGS) entry which is preliminary data.</text>
</comment>
<keyword evidence="2" id="KW-0378">Hydrolase</keyword>
<dbReference type="InterPro" id="IPR000086">
    <property type="entry name" value="NUDIX_hydrolase_dom"/>
</dbReference>
<accession>A0A6P0HJ18</accession>
<dbReference type="SUPFAM" id="SSF55811">
    <property type="entry name" value="Nudix"/>
    <property type="match status" value="1"/>
</dbReference>
<feature type="domain" description="Nudix hydrolase" evidence="3">
    <location>
        <begin position="14"/>
        <end position="156"/>
    </location>
</feature>
<dbReference type="InterPro" id="IPR020084">
    <property type="entry name" value="NUDIX_hydrolase_CS"/>
</dbReference>
<keyword evidence="5" id="KW-1185">Reference proteome</keyword>
<evidence type="ECO:0000256" key="1">
    <source>
        <dbReference type="ARBA" id="ARBA00001946"/>
    </source>
</evidence>
<dbReference type="GO" id="GO:0016787">
    <property type="term" value="F:hydrolase activity"/>
    <property type="evidence" value="ECO:0007669"/>
    <property type="project" value="UniProtKB-KW"/>
</dbReference>
<dbReference type="EMBL" id="JAAGXA010000006">
    <property type="protein sequence ID" value="NEN78556.1"/>
    <property type="molecule type" value="Genomic_DNA"/>
</dbReference>
<dbReference type="PANTHER" id="PTHR43046:SF16">
    <property type="entry name" value="ADP-RIBOSE PYROPHOSPHATASE YJHB-RELATED"/>
    <property type="match status" value="1"/>
</dbReference>
<dbReference type="Proteomes" id="UP000468687">
    <property type="component" value="Unassembled WGS sequence"/>
</dbReference>
<protein>
    <submittedName>
        <fullName evidence="4">NUDIX domain-containing protein</fullName>
    </submittedName>
</protein>
<proteinExistence type="predicted"/>
<evidence type="ECO:0000259" key="3">
    <source>
        <dbReference type="PROSITE" id="PS51462"/>
    </source>
</evidence>
<gene>
    <name evidence="4" type="ORF">G3T38_09725</name>
</gene>
<dbReference type="PROSITE" id="PS51462">
    <property type="entry name" value="NUDIX"/>
    <property type="match status" value="1"/>
</dbReference>
<dbReference type="AlphaFoldDB" id="A0A6P0HJ18"/>
<reference evidence="4 5" key="1">
    <citation type="journal article" date="2014" name="Int. J. Syst. Evol. Microbiol.">
        <title>Nocardioides zeae sp. nov., isolated from the stem of Zea mays.</title>
        <authorList>
            <person name="Glaeser S.P."/>
            <person name="McInroy J.A."/>
            <person name="Busse H.J."/>
            <person name="Kampfer P."/>
        </authorList>
    </citation>
    <scope>NUCLEOTIDE SEQUENCE [LARGE SCALE GENOMIC DNA]</scope>
    <source>
        <strain evidence="4 5">JCM 30728</strain>
    </source>
</reference>
<dbReference type="InterPro" id="IPR015797">
    <property type="entry name" value="NUDIX_hydrolase-like_dom_sf"/>
</dbReference>